<dbReference type="PROSITE" id="PS50206">
    <property type="entry name" value="RHODANESE_3"/>
    <property type="match status" value="1"/>
</dbReference>
<dbReference type="SUPFAM" id="SSF52821">
    <property type="entry name" value="Rhodanese/Cell cycle control phosphatase"/>
    <property type="match status" value="1"/>
</dbReference>
<dbReference type="InterPro" id="IPR036873">
    <property type="entry name" value="Rhodanese-like_dom_sf"/>
</dbReference>
<accession>A0ABU4GXG0</accession>
<proteinExistence type="predicted"/>
<name>A0ABU4GXG0_9MICO</name>
<evidence type="ECO:0000313" key="4">
    <source>
        <dbReference type="Proteomes" id="UP001283109"/>
    </source>
</evidence>
<feature type="compositionally biased region" description="Low complexity" evidence="1">
    <location>
        <begin position="124"/>
        <end position="138"/>
    </location>
</feature>
<dbReference type="RefSeq" id="WP_318352296.1">
    <property type="nucleotide sequence ID" value="NZ_JAWQEV010000001.1"/>
</dbReference>
<sequence length="138" mass="14265">MTESTRTADTSAESTYDAPLITAEEAAGRAAAGALVVDVRSDAGRAQDGVIPGSIRGDRDNLDAQFLIDSPEKFAEITDWDQDIVIVCGSIRGSGPVAEQLRAKGFTNVAHVDGGFPAWKESGAPTAEAPTAESSAAE</sequence>
<dbReference type="Proteomes" id="UP001283109">
    <property type="component" value="Unassembled WGS sequence"/>
</dbReference>
<evidence type="ECO:0000259" key="2">
    <source>
        <dbReference type="PROSITE" id="PS50206"/>
    </source>
</evidence>
<reference evidence="3 4" key="1">
    <citation type="submission" date="2023-11" db="EMBL/GenBank/DDBJ databases">
        <title>Draft genome sequence of Microbacterium arthrosphaerae JCM 30492.</title>
        <authorList>
            <person name="Zhang G."/>
            <person name="Ding Y."/>
        </authorList>
    </citation>
    <scope>NUCLEOTIDE SEQUENCE [LARGE SCALE GENOMIC DNA]</scope>
    <source>
        <strain evidence="3 4">JCM 30492</strain>
    </source>
</reference>
<dbReference type="CDD" id="cd00158">
    <property type="entry name" value="RHOD"/>
    <property type="match status" value="1"/>
</dbReference>
<dbReference type="Gene3D" id="3.40.250.10">
    <property type="entry name" value="Rhodanese-like domain"/>
    <property type="match status" value="1"/>
</dbReference>
<feature type="region of interest" description="Disordered" evidence="1">
    <location>
        <begin position="115"/>
        <end position="138"/>
    </location>
</feature>
<evidence type="ECO:0000313" key="3">
    <source>
        <dbReference type="EMBL" id="MDW4571772.1"/>
    </source>
</evidence>
<dbReference type="Pfam" id="PF00581">
    <property type="entry name" value="Rhodanese"/>
    <property type="match status" value="1"/>
</dbReference>
<gene>
    <name evidence="3" type="ORF">R8Z58_03170</name>
</gene>
<comment type="caution">
    <text evidence="3">The sequence shown here is derived from an EMBL/GenBank/DDBJ whole genome shotgun (WGS) entry which is preliminary data.</text>
</comment>
<feature type="domain" description="Rhodanese" evidence="2">
    <location>
        <begin position="30"/>
        <end position="128"/>
    </location>
</feature>
<dbReference type="PANTHER" id="PTHR44086:SF10">
    <property type="entry name" value="THIOSULFATE SULFURTRANSFERASE_RHODANESE-LIKE DOMAIN-CONTAINING PROTEIN 3"/>
    <property type="match status" value="1"/>
</dbReference>
<dbReference type="PANTHER" id="PTHR44086">
    <property type="entry name" value="THIOSULFATE SULFURTRANSFERASE RDL2, MITOCHONDRIAL-RELATED"/>
    <property type="match status" value="1"/>
</dbReference>
<protein>
    <submittedName>
        <fullName evidence="3">Rhodanese-like domain-containing protein</fullName>
    </submittedName>
</protein>
<evidence type="ECO:0000256" key="1">
    <source>
        <dbReference type="SAM" id="MobiDB-lite"/>
    </source>
</evidence>
<dbReference type="SMART" id="SM00450">
    <property type="entry name" value="RHOD"/>
    <property type="match status" value="1"/>
</dbReference>
<keyword evidence="4" id="KW-1185">Reference proteome</keyword>
<dbReference type="InterPro" id="IPR001763">
    <property type="entry name" value="Rhodanese-like_dom"/>
</dbReference>
<dbReference type="EMBL" id="JAWQEV010000001">
    <property type="protein sequence ID" value="MDW4571772.1"/>
    <property type="molecule type" value="Genomic_DNA"/>
</dbReference>
<organism evidence="3 4">
    <name type="scientific">Microbacterium arthrosphaerae</name>
    <dbReference type="NCBI Taxonomy" id="792652"/>
    <lineage>
        <taxon>Bacteria</taxon>
        <taxon>Bacillati</taxon>
        <taxon>Actinomycetota</taxon>
        <taxon>Actinomycetes</taxon>
        <taxon>Micrococcales</taxon>
        <taxon>Microbacteriaceae</taxon>
        <taxon>Microbacterium</taxon>
    </lineage>
</organism>